<evidence type="ECO:0000313" key="28">
    <source>
        <dbReference type="RefSeq" id="XP_012687805.2"/>
    </source>
</evidence>
<evidence type="ECO:0000256" key="2">
    <source>
        <dbReference type="ARBA" id="ARBA00001946"/>
    </source>
</evidence>
<dbReference type="SUPFAM" id="SSF81606">
    <property type="entry name" value="PP2C-like"/>
    <property type="match status" value="1"/>
</dbReference>
<keyword evidence="11" id="KW-0479">Metal-binding</keyword>
<dbReference type="GO" id="GO:0030145">
    <property type="term" value="F:manganese ion binding"/>
    <property type="evidence" value="ECO:0007669"/>
    <property type="project" value="InterPro"/>
</dbReference>
<evidence type="ECO:0000256" key="24">
    <source>
        <dbReference type="RuleBase" id="RU003465"/>
    </source>
</evidence>
<keyword evidence="15 24" id="KW-0904">Protein phosphatase</keyword>
<dbReference type="InterPro" id="IPR000222">
    <property type="entry name" value="PP2C_BS"/>
</dbReference>
<evidence type="ECO:0000256" key="23">
    <source>
        <dbReference type="ARBA" id="ARBA00082952"/>
    </source>
</evidence>
<dbReference type="InterPro" id="IPR012911">
    <property type="entry name" value="PP2C_C"/>
</dbReference>
<keyword evidence="12 24" id="KW-0378">Hydrolase</keyword>
<dbReference type="SUPFAM" id="SSF81601">
    <property type="entry name" value="Protein serine/threonine phosphatase 2C, C-terminal domain"/>
    <property type="match status" value="1"/>
</dbReference>
<evidence type="ECO:0000256" key="21">
    <source>
        <dbReference type="ARBA" id="ARBA00065584"/>
    </source>
</evidence>
<evidence type="ECO:0000256" key="22">
    <source>
        <dbReference type="ARBA" id="ARBA00070216"/>
    </source>
</evidence>
<evidence type="ECO:0000256" key="10">
    <source>
        <dbReference type="ARBA" id="ARBA00022707"/>
    </source>
</evidence>
<keyword evidence="13" id="KW-0460">Magnesium</keyword>
<dbReference type="InterPro" id="IPR001932">
    <property type="entry name" value="PPM-type_phosphatase-like_dom"/>
</dbReference>
<evidence type="ECO:0000256" key="8">
    <source>
        <dbReference type="ARBA" id="ARBA00022499"/>
    </source>
</evidence>
<comment type="cofactor">
    <cofactor evidence="2">
        <name>Mg(2+)</name>
        <dbReference type="ChEBI" id="CHEBI:18420"/>
    </cofactor>
</comment>
<dbReference type="OrthoDB" id="10264738at2759"/>
<dbReference type="Pfam" id="PF00481">
    <property type="entry name" value="PP2C"/>
    <property type="match status" value="1"/>
</dbReference>
<keyword evidence="14" id="KW-0832">Ubl conjugation</keyword>
<dbReference type="RefSeq" id="XP_012687805.2">
    <property type="nucleotide sequence ID" value="XM_012832351.3"/>
</dbReference>
<evidence type="ECO:0000313" key="27">
    <source>
        <dbReference type="Proteomes" id="UP000515152"/>
    </source>
</evidence>
<keyword evidence="7" id="KW-0963">Cytoplasm</keyword>
<dbReference type="Gene3D" id="1.10.10.430">
    <property type="entry name" value="Phosphatase 2C, C-terminal domain suprefamily"/>
    <property type="match status" value="1"/>
</dbReference>
<evidence type="ECO:0000256" key="13">
    <source>
        <dbReference type="ARBA" id="ARBA00022842"/>
    </source>
</evidence>
<keyword evidence="17" id="KW-0464">Manganese</keyword>
<dbReference type="InterPro" id="IPR036580">
    <property type="entry name" value="PP2C_C_sf"/>
</dbReference>
<feature type="domain" description="PPM-type phosphatase" evidence="26">
    <location>
        <begin position="80"/>
        <end position="343"/>
    </location>
</feature>
<comment type="cofactor">
    <cofactor evidence="1">
        <name>Mn(2+)</name>
        <dbReference type="ChEBI" id="CHEBI:29035"/>
    </cofactor>
</comment>
<keyword evidence="9" id="KW-0597">Phosphoprotein</keyword>
<evidence type="ECO:0000256" key="19">
    <source>
        <dbReference type="ARBA" id="ARBA00047761"/>
    </source>
</evidence>
<dbReference type="Proteomes" id="UP000515152">
    <property type="component" value="Chromosome 8"/>
</dbReference>
<evidence type="ECO:0000256" key="15">
    <source>
        <dbReference type="ARBA" id="ARBA00022912"/>
    </source>
</evidence>
<dbReference type="Gene3D" id="3.60.40.10">
    <property type="entry name" value="PPM-type phosphatase domain"/>
    <property type="match status" value="1"/>
</dbReference>
<comment type="catalytic activity">
    <reaction evidence="19">
        <text>O-phospho-L-seryl-[protein] + H2O = L-seryl-[protein] + phosphate</text>
        <dbReference type="Rhea" id="RHEA:20629"/>
        <dbReference type="Rhea" id="RHEA-COMP:9863"/>
        <dbReference type="Rhea" id="RHEA-COMP:11604"/>
        <dbReference type="ChEBI" id="CHEBI:15377"/>
        <dbReference type="ChEBI" id="CHEBI:29999"/>
        <dbReference type="ChEBI" id="CHEBI:43474"/>
        <dbReference type="ChEBI" id="CHEBI:83421"/>
        <dbReference type="EC" id="3.1.3.16"/>
    </reaction>
</comment>
<dbReference type="GO" id="GO:0005829">
    <property type="term" value="C:cytosol"/>
    <property type="evidence" value="ECO:0007669"/>
    <property type="project" value="UniProtKB-SubCell"/>
</dbReference>
<evidence type="ECO:0000256" key="4">
    <source>
        <dbReference type="ARBA" id="ARBA00004635"/>
    </source>
</evidence>
<evidence type="ECO:0000256" key="14">
    <source>
        <dbReference type="ARBA" id="ARBA00022843"/>
    </source>
</evidence>
<feature type="compositionally biased region" description="Gly residues" evidence="25">
    <location>
        <begin position="32"/>
        <end position="42"/>
    </location>
</feature>
<dbReference type="PROSITE" id="PS01032">
    <property type="entry name" value="PPM_1"/>
    <property type="match status" value="1"/>
</dbReference>
<gene>
    <name evidence="28" type="primary">ppm1nb</name>
</gene>
<accession>A0A6P3W2G3</accession>
<dbReference type="GO" id="GO:0004722">
    <property type="term" value="F:protein serine/threonine phosphatase activity"/>
    <property type="evidence" value="ECO:0007669"/>
    <property type="project" value="UniProtKB-EC"/>
</dbReference>
<dbReference type="CDD" id="cd00143">
    <property type="entry name" value="PP2Cc"/>
    <property type="match status" value="1"/>
</dbReference>
<proteinExistence type="inferred from homology"/>
<evidence type="ECO:0000256" key="11">
    <source>
        <dbReference type="ARBA" id="ARBA00022723"/>
    </source>
</evidence>
<dbReference type="SMART" id="SM00332">
    <property type="entry name" value="PP2Cc"/>
    <property type="match status" value="1"/>
</dbReference>
<evidence type="ECO:0000256" key="18">
    <source>
        <dbReference type="ARBA" id="ARBA00023288"/>
    </source>
</evidence>
<keyword evidence="10" id="KW-0519">Myristate</keyword>
<dbReference type="EC" id="3.1.3.16" evidence="6"/>
<comment type="subcellular location">
    <subcellularLocation>
        <location evidence="3">Cytoplasm</location>
        <location evidence="3">Cytosol</location>
    </subcellularLocation>
    <subcellularLocation>
        <location evidence="4">Membrane</location>
        <topology evidence="4">Lipid-anchor</topology>
    </subcellularLocation>
</comment>
<evidence type="ECO:0000256" key="7">
    <source>
        <dbReference type="ARBA" id="ARBA00022490"/>
    </source>
</evidence>
<dbReference type="Pfam" id="PF07830">
    <property type="entry name" value="PP2C_C"/>
    <property type="match status" value="1"/>
</dbReference>
<evidence type="ECO:0000256" key="16">
    <source>
        <dbReference type="ARBA" id="ARBA00023136"/>
    </source>
</evidence>
<evidence type="ECO:0000259" key="26">
    <source>
        <dbReference type="PROSITE" id="PS51746"/>
    </source>
</evidence>
<evidence type="ECO:0000256" key="17">
    <source>
        <dbReference type="ARBA" id="ARBA00023211"/>
    </source>
</evidence>
<evidence type="ECO:0000256" key="20">
    <source>
        <dbReference type="ARBA" id="ARBA00048336"/>
    </source>
</evidence>
<dbReference type="CTD" id="564875"/>
<comment type="subunit">
    <text evidence="21">Monomer. Interacts with PAK6. Interacts with the phosphorylated form of IKBKB/IKKB.</text>
</comment>
<dbReference type="InterPro" id="IPR036457">
    <property type="entry name" value="PPM-type-like_dom_sf"/>
</dbReference>
<dbReference type="GO" id="GO:0000287">
    <property type="term" value="F:magnesium ion binding"/>
    <property type="evidence" value="ECO:0007669"/>
    <property type="project" value="InterPro"/>
</dbReference>
<dbReference type="PANTHER" id="PTHR47992">
    <property type="entry name" value="PROTEIN PHOSPHATASE"/>
    <property type="match status" value="1"/>
</dbReference>
<evidence type="ECO:0000256" key="12">
    <source>
        <dbReference type="ARBA" id="ARBA00022801"/>
    </source>
</evidence>
<evidence type="ECO:0000256" key="25">
    <source>
        <dbReference type="SAM" id="MobiDB-lite"/>
    </source>
</evidence>
<dbReference type="GeneID" id="105904464"/>
<sequence>MRTAKKGSVEMPAFVRHLVKETEKRVSSFFKGGRGGGGGGEQAEGEEAAEEEGCVIPCPYLDRPILDKLLEEGCAPWGVTFACACMQGWRATMEDFHNCYPQMGGKLSDWGFFAVFDGHAGSAVAEHCSRNLLEHILATDSMGPEEDVERVSDGITEGFLNTDKHLYSIAMREGWERGGTTVVSTMLTPQNIYFSNLGDSRALLCRGGRVGFSTADHKPYSPAEKERIERAGGSVTLQRINGSLAVSRALGDFSYKTAEWCTAREQMVSPEPEVTVVERSPMDEFLVLACDGVWDAISNEELCEFVSSRLRVCTDLREVCSQIIDLCLYKGSLDNISVILVCFPAAPQLSPEALHQEAELEDLLESKVADIFEELSGRGEDPDLLSVLTVLASTVIPGLPPGGGLQSKRNCIISAYYQQKEARELRSQEKGGAAESF</sequence>
<evidence type="ECO:0000256" key="9">
    <source>
        <dbReference type="ARBA" id="ARBA00022553"/>
    </source>
</evidence>
<dbReference type="KEGG" id="char:105904464"/>
<name>A0A6P3W2G3_CLUHA</name>
<evidence type="ECO:0000256" key="1">
    <source>
        <dbReference type="ARBA" id="ARBA00001936"/>
    </source>
</evidence>
<comment type="catalytic activity">
    <reaction evidence="20">
        <text>O-phospho-L-threonyl-[protein] + H2O = L-threonyl-[protein] + phosphate</text>
        <dbReference type="Rhea" id="RHEA:47004"/>
        <dbReference type="Rhea" id="RHEA-COMP:11060"/>
        <dbReference type="Rhea" id="RHEA-COMP:11605"/>
        <dbReference type="ChEBI" id="CHEBI:15377"/>
        <dbReference type="ChEBI" id="CHEBI:30013"/>
        <dbReference type="ChEBI" id="CHEBI:43474"/>
        <dbReference type="ChEBI" id="CHEBI:61977"/>
        <dbReference type="EC" id="3.1.3.16"/>
    </reaction>
</comment>
<evidence type="ECO:0000256" key="5">
    <source>
        <dbReference type="ARBA" id="ARBA00006702"/>
    </source>
</evidence>
<dbReference type="InterPro" id="IPR015655">
    <property type="entry name" value="PP2C"/>
</dbReference>
<keyword evidence="16" id="KW-0472">Membrane</keyword>
<keyword evidence="18" id="KW-0449">Lipoprotein</keyword>
<reference evidence="28" key="1">
    <citation type="submission" date="2025-08" db="UniProtKB">
        <authorList>
            <consortium name="RefSeq"/>
        </authorList>
    </citation>
    <scope>IDENTIFICATION</scope>
</reference>
<dbReference type="GO" id="GO:0016020">
    <property type="term" value="C:membrane"/>
    <property type="evidence" value="ECO:0007669"/>
    <property type="project" value="UniProtKB-SubCell"/>
</dbReference>
<dbReference type="PROSITE" id="PS51746">
    <property type="entry name" value="PPM_2"/>
    <property type="match status" value="1"/>
</dbReference>
<protein>
    <recommendedName>
        <fullName evidence="22">Protein phosphatase 1B</fullName>
        <ecNumber evidence="6">3.1.3.16</ecNumber>
    </recommendedName>
    <alternativeName>
        <fullName evidence="23">Protein phosphatase 2C isoform beta</fullName>
    </alternativeName>
</protein>
<dbReference type="FunFam" id="1.10.10.430:FF:000001">
    <property type="entry name" value="protein phosphatase 1B isoform X1"/>
    <property type="match status" value="1"/>
</dbReference>
<dbReference type="AlphaFoldDB" id="A0A6P3W2G3"/>
<organism evidence="27 28">
    <name type="scientific">Clupea harengus</name>
    <name type="common">Atlantic herring</name>
    <dbReference type="NCBI Taxonomy" id="7950"/>
    <lineage>
        <taxon>Eukaryota</taxon>
        <taxon>Metazoa</taxon>
        <taxon>Chordata</taxon>
        <taxon>Craniata</taxon>
        <taxon>Vertebrata</taxon>
        <taxon>Euteleostomi</taxon>
        <taxon>Actinopterygii</taxon>
        <taxon>Neopterygii</taxon>
        <taxon>Teleostei</taxon>
        <taxon>Clupei</taxon>
        <taxon>Clupeiformes</taxon>
        <taxon>Clupeoidei</taxon>
        <taxon>Clupeidae</taxon>
        <taxon>Clupea</taxon>
    </lineage>
</organism>
<evidence type="ECO:0000256" key="6">
    <source>
        <dbReference type="ARBA" id="ARBA00013081"/>
    </source>
</evidence>
<feature type="region of interest" description="Disordered" evidence="25">
    <location>
        <begin position="29"/>
        <end position="48"/>
    </location>
</feature>
<comment type="similarity">
    <text evidence="5 24">Belongs to the PP2C family.</text>
</comment>
<dbReference type="FunFam" id="3.60.40.10:FF:000001">
    <property type="entry name" value="protein phosphatase 1B isoform X1"/>
    <property type="match status" value="1"/>
</dbReference>
<keyword evidence="27" id="KW-1185">Reference proteome</keyword>
<evidence type="ECO:0000256" key="3">
    <source>
        <dbReference type="ARBA" id="ARBA00004514"/>
    </source>
</evidence>
<keyword evidence="8" id="KW-1017">Isopeptide bond</keyword>